<evidence type="ECO:0000313" key="2">
    <source>
        <dbReference type="Proteomes" id="UP000248146"/>
    </source>
</evidence>
<comment type="caution">
    <text evidence="1">The sequence shown here is derived from an EMBL/GenBank/DDBJ whole genome shotgun (WGS) entry which is preliminary data.</text>
</comment>
<gene>
    <name evidence="1" type="ORF">DMO17_03390</name>
</gene>
<dbReference type="RefSeq" id="WP_110680910.1">
    <property type="nucleotide sequence ID" value="NZ_QJRX01000002.1"/>
</dbReference>
<proteinExistence type="predicted"/>
<organism evidence="1 2">
    <name type="scientific">Aquipseudomonas alcaligenes</name>
    <name type="common">Pseudomonas alcaligenes</name>
    <dbReference type="NCBI Taxonomy" id="43263"/>
    <lineage>
        <taxon>Bacteria</taxon>
        <taxon>Pseudomonadati</taxon>
        <taxon>Pseudomonadota</taxon>
        <taxon>Gammaproteobacteria</taxon>
        <taxon>Pseudomonadales</taxon>
        <taxon>Pseudomonadaceae</taxon>
        <taxon>Aquipseudomonas</taxon>
    </lineage>
</organism>
<dbReference type="OrthoDB" id="8906462at2"/>
<reference evidence="1 2" key="1">
    <citation type="submission" date="2018-06" db="EMBL/GenBank/DDBJ databases">
        <title>Pseudomonas diversity within urban Lake Michigan freshwaters.</title>
        <authorList>
            <person name="Batrich M."/>
            <person name="Hatzopoulos T."/>
            <person name="Putonti C."/>
        </authorList>
    </citation>
    <scope>NUCLEOTIDE SEQUENCE [LARGE SCALE GENOMIC DNA]</scope>
    <source>
        <strain evidence="1 2">MB-090714</strain>
    </source>
</reference>
<dbReference type="Pfam" id="PF11006">
    <property type="entry name" value="DUF2845"/>
    <property type="match status" value="1"/>
</dbReference>
<dbReference type="EMBL" id="QJRX01000002">
    <property type="protein sequence ID" value="PYC28233.1"/>
    <property type="molecule type" value="Genomic_DNA"/>
</dbReference>
<protein>
    <recommendedName>
        <fullName evidence="3">DUF2845 domain-containing protein</fullName>
    </recommendedName>
</protein>
<name>A0A2V4LQ58_AQUAC</name>
<accession>A0A2V4LQ58</accession>
<evidence type="ECO:0000313" key="1">
    <source>
        <dbReference type="EMBL" id="PYC28233.1"/>
    </source>
</evidence>
<dbReference type="AlphaFoldDB" id="A0A2V4LQ58"/>
<dbReference type="Proteomes" id="UP000248146">
    <property type="component" value="Unassembled WGS sequence"/>
</dbReference>
<evidence type="ECO:0008006" key="3">
    <source>
        <dbReference type="Google" id="ProtNLM"/>
    </source>
</evidence>
<sequence length="97" mass="10475">MKLHTPLIAGLLAIASLDARADSLRCAKGIASTGDRSAEVLSKCGQPVSKSVVGYVVSDRQNIEVPQEEWVYTPEGGMQYFLLIEGGVLKRIDSRRG</sequence>
<dbReference type="InterPro" id="IPR021268">
    <property type="entry name" value="DUF2845"/>
</dbReference>